<dbReference type="Proteomes" id="UP000279336">
    <property type="component" value="Unassembled WGS sequence"/>
</dbReference>
<reference evidence="4 7" key="3">
    <citation type="submission" date="2018-10" db="EMBL/GenBank/DDBJ databases">
        <title>Propionibacterium australiense Genome Sequencing and Assembly.</title>
        <authorList>
            <person name="Bernier A.-M."/>
            <person name="Bernard K."/>
        </authorList>
    </citation>
    <scope>NUCLEOTIDE SEQUENCE [LARGE SCALE GENOMIC DNA]</scope>
    <source>
        <strain evidence="4 7">NML98A078</strain>
    </source>
</reference>
<name>A0A383S7P3_9ACTN</name>
<evidence type="ECO:0000256" key="1">
    <source>
        <dbReference type="ARBA" id="ARBA00022490"/>
    </source>
</evidence>
<dbReference type="Gene3D" id="3.40.140.10">
    <property type="entry name" value="Cytidine Deaminase, domain 2"/>
    <property type="match status" value="1"/>
</dbReference>
<evidence type="ECO:0000313" key="5">
    <source>
        <dbReference type="EMBL" id="SYZ33998.1"/>
    </source>
</evidence>
<dbReference type="GO" id="GO:0005737">
    <property type="term" value="C:cytoplasm"/>
    <property type="evidence" value="ECO:0007669"/>
    <property type="project" value="UniProtKB-SubCell"/>
</dbReference>
<organism evidence="5 6">
    <name type="scientific">Propionibacterium australiense</name>
    <dbReference type="NCBI Taxonomy" id="119981"/>
    <lineage>
        <taxon>Bacteria</taxon>
        <taxon>Bacillati</taxon>
        <taxon>Actinomycetota</taxon>
        <taxon>Actinomycetes</taxon>
        <taxon>Propionibacteriales</taxon>
        <taxon>Propionibacteriaceae</taxon>
        <taxon>Propionibacterium</taxon>
    </lineage>
</organism>
<gene>
    <name evidence="3 4" type="primary">fdhD</name>
    <name evidence="4" type="ORF">D7U36_04650</name>
    <name evidence="5" type="ORF">PROPAUS_1963</name>
</gene>
<dbReference type="PANTHER" id="PTHR30592:SF1">
    <property type="entry name" value="SULFUR CARRIER PROTEIN FDHD"/>
    <property type="match status" value="1"/>
</dbReference>
<dbReference type="PIRSF" id="PIRSF015626">
    <property type="entry name" value="FdhD"/>
    <property type="match status" value="1"/>
</dbReference>
<dbReference type="HAMAP" id="MF_00187">
    <property type="entry name" value="FdhD"/>
    <property type="match status" value="1"/>
</dbReference>
<dbReference type="GO" id="GO:0006777">
    <property type="term" value="P:Mo-molybdopterin cofactor biosynthetic process"/>
    <property type="evidence" value="ECO:0007669"/>
    <property type="project" value="UniProtKB-UniRule"/>
</dbReference>
<dbReference type="Gene3D" id="3.10.20.10">
    <property type="match status" value="1"/>
</dbReference>
<dbReference type="OrthoDB" id="3197277at2"/>
<keyword evidence="5" id="KW-0808">Transferase</keyword>
<dbReference type="EMBL" id="RCIW01000006">
    <property type="protein sequence ID" value="RLP11187.1"/>
    <property type="molecule type" value="Genomic_DNA"/>
</dbReference>
<dbReference type="EMBL" id="UNQJ01000016">
    <property type="protein sequence ID" value="SYZ33998.1"/>
    <property type="molecule type" value="Genomic_DNA"/>
</dbReference>
<keyword evidence="2 3" id="KW-0501">Molybdenum cofactor biosynthesis</keyword>
<comment type="function">
    <text evidence="3">Required for formate dehydrogenase (FDH) activity. Acts as a sulfur carrier protein that transfers sulfur from IscS to the molybdenum cofactor prior to its insertion into FDH.</text>
</comment>
<dbReference type="RefSeq" id="WP_119162356.1">
    <property type="nucleotide sequence ID" value="NZ_LR134442.1"/>
</dbReference>
<proteinExistence type="inferred from homology"/>
<dbReference type="Pfam" id="PF02634">
    <property type="entry name" value="FdhD-NarQ"/>
    <property type="match status" value="1"/>
</dbReference>
<evidence type="ECO:0000313" key="4">
    <source>
        <dbReference type="EMBL" id="RLP11187.1"/>
    </source>
</evidence>
<sequence>MGRVTTRHRVVRIDEHHPGGMNGVDTLAVEEPLEIHLGAMRYATTMRTPGHDMELVHGFLAAEGIITGPDDIVSARYCTGTVEDELTGLPRNTYNVLQVRLDDSVPPPEAGRATVVSSACGICGTDTIESLTRQTRFDLREDRTRVRADTILALPDRLRSAQRTFSTTGATHAAALFTGDGEMLVAREDVGRHNAVDKVVGWAMRNGRRPAGGCVLVVSGRIGFELAQKSVLAGIPVLAGISAPTALAVRTADETGLTLAGFVRGDRMSIYSNPERVLGADLR</sequence>
<dbReference type="PANTHER" id="PTHR30592">
    <property type="entry name" value="FORMATE DEHYDROGENASE"/>
    <property type="match status" value="1"/>
</dbReference>
<dbReference type="SUPFAM" id="SSF53927">
    <property type="entry name" value="Cytidine deaminase-like"/>
    <property type="match status" value="1"/>
</dbReference>
<dbReference type="InterPro" id="IPR016193">
    <property type="entry name" value="Cytidine_deaminase-like"/>
</dbReference>
<evidence type="ECO:0000256" key="2">
    <source>
        <dbReference type="ARBA" id="ARBA00023150"/>
    </source>
</evidence>
<comment type="subcellular location">
    <subcellularLocation>
        <location evidence="3">Cytoplasm</location>
    </subcellularLocation>
</comment>
<dbReference type="GO" id="GO:0016783">
    <property type="term" value="F:sulfurtransferase activity"/>
    <property type="evidence" value="ECO:0007669"/>
    <property type="project" value="InterPro"/>
</dbReference>
<evidence type="ECO:0000313" key="6">
    <source>
        <dbReference type="Proteomes" id="UP000263928"/>
    </source>
</evidence>
<dbReference type="Proteomes" id="UP000263928">
    <property type="component" value="Unassembled WGS sequence"/>
</dbReference>
<reference evidence="6" key="2">
    <citation type="submission" date="2018-08" db="EMBL/GenBank/DDBJ databases">
        <authorList>
            <person name="Hornung B."/>
        </authorList>
    </citation>
    <scope>NUCLEOTIDE SEQUENCE [LARGE SCALE GENOMIC DNA]</scope>
</reference>
<reference evidence="5" key="1">
    <citation type="submission" date="2018-08" db="EMBL/GenBank/DDBJ databases">
        <authorList>
            <person name="Ferrada E.E."/>
            <person name="Latorre B.A."/>
        </authorList>
    </citation>
    <scope>NUCLEOTIDE SEQUENCE [LARGE SCALE GENOMIC DNA]</scope>
    <source>
        <strain evidence="5">Propionibacterium_australiense1</strain>
    </source>
</reference>
<keyword evidence="6" id="KW-1185">Reference proteome</keyword>
<dbReference type="NCBIfam" id="TIGR00129">
    <property type="entry name" value="fdhD_narQ"/>
    <property type="match status" value="1"/>
</dbReference>
<keyword evidence="1 3" id="KW-0963">Cytoplasm</keyword>
<dbReference type="GO" id="GO:0097163">
    <property type="term" value="F:sulfur carrier activity"/>
    <property type="evidence" value="ECO:0007669"/>
    <property type="project" value="UniProtKB-UniRule"/>
</dbReference>
<comment type="similarity">
    <text evidence="3">Belongs to the FdhD family.</text>
</comment>
<dbReference type="NCBIfam" id="NF001943">
    <property type="entry name" value="PRK00724.1-2"/>
    <property type="match status" value="1"/>
</dbReference>
<protein>
    <recommendedName>
        <fullName evidence="3">Sulfur carrier protein FdhD</fullName>
    </recommendedName>
</protein>
<feature type="active site" description="Cysteine persulfide intermediate" evidence="3">
    <location>
        <position position="120"/>
    </location>
</feature>
<evidence type="ECO:0000313" key="7">
    <source>
        <dbReference type="Proteomes" id="UP000279336"/>
    </source>
</evidence>
<accession>A0A383S7P3</accession>
<dbReference type="InterPro" id="IPR003786">
    <property type="entry name" value="FdhD"/>
</dbReference>
<feature type="binding site" evidence="3">
    <location>
        <begin position="262"/>
        <end position="267"/>
    </location>
    <ligand>
        <name>Mo-bis(molybdopterin guanine dinucleotide)</name>
        <dbReference type="ChEBI" id="CHEBI:60539"/>
    </ligand>
</feature>
<dbReference type="AlphaFoldDB" id="A0A383S7P3"/>
<evidence type="ECO:0000256" key="3">
    <source>
        <dbReference type="HAMAP-Rule" id="MF_00187"/>
    </source>
</evidence>